<sequence length="413" mass="46092">MKILFYCHYFPPEVNAPATRTYQHARRWVEAGHEVTVVTCAPNCPDGVVFDGYRNRFFRQVETVDGIQVVRVWTYVAANKGTLPRIANYVSYQVSALLATLRLSRPDVVVATSPQFFCGWAGVWASRLKWRPFVLEIRDIWPESIAAVGAMKKGIATRFLEWLELRMYRAADRIVAVGTGYRDNVARKVPEMADKISVITNGVDASSFHPQPRDDEFLNQYGLAGKFICSYVGTIGMAHGLEVVIKAAKKLQASQRDDIAFLIAGDGAHREPLQAMALEQGVEKQVVFTGRLPKEQMPKVLASSNCCLVHLKGTELFGTVIPSKIFETMAMERPIIMAVKGPAREIVMEAGGGEPMIPDDEEDLLRIVINMADHPEGTAAKAKHARQYVLEHFNRDRLATEMRKVVESVANQS</sequence>
<dbReference type="InterPro" id="IPR028098">
    <property type="entry name" value="Glyco_trans_4-like_N"/>
</dbReference>
<accession>A0A5C6DRK7</accession>
<keyword evidence="4" id="KW-1185">Reference proteome</keyword>
<dbReference type="PANTHER" id="PTHR45947:SF3">
    <property type="entry name" value="SULFOQUINOVOSYL TRANSFERASE SQD2"/>
    <property type="match status" value="1"/>
</dbReference>
<proteinExistence type="predicted"/>
<keyword evidence="3" id="KW-0328">Glycosyltransferase</keyword>
<dbReference type="InterPro" id="IPR050194">
    <property type="entry name" value="Glycosyltransferase_grp1"/>
</dbReference>
<evidence type="ECO:0000259" key="2">
    <source>
        <dbReference type="Pfam" id="PF13579"/>
    </source>
</evidence>
<feature type="domain" description="Glycosyltransferase subfamily 4-like N-terminal" evidence="2">
    <location>
        <begin position="17"/>
        <end position="202"/>
    </location>
</feature>
<dbReference type="Pfam" id="PF13579">
    <property type="entry name" value="Glyco_trans_4_4"/>
    <property type="match status" value="1"/>
</dbReference>
<protein>
    <submittedName>
        <fullName evidence="3">Alpha-D-kanosaminyltransferase</fullName>
        <ecNumber evidence="3">2.4.1.301</ecNumber>
    </submittedName>
</protein>
<gene>
    <name evidence="3" type="primary">kanE_3</name>
    <name evidence="3" type="ORF">Q31b_44340</name>
</gene>
<dbReference type="InterPro" id="IPR001296">
    <property type="entry name" value="Glyco_trans_1"/>
</dbReference>
<dbReference type="AlphaFoldDB" id="A0A5C6DRK7"/>
<dbReference type="Gene3D" id="3.40.50.2000">
    <property type="entry name" value="Glycogen Phosphorylase B"/>
    <property type="match status" value="2"/>
</dbReference>
<dbReference type="EMBL" id="SJPY01000007">
    <property type="protein sequence ID" value="TWU37646.1"/>
    <property type="molecule type" value="Genomic_DNA"/>
</dbReference>
<dbReference type="CDD" id="cd03794">
    <property type="entry name" value="GT4_WbuB-like"/>
    <property type="match status" value="1"/>
</dbReference>
<evidence type="ECO:0000313" key="4">
    <source>
        <dbReference type="Proteomes" id="UP000315471"/>
    </source>
</evidence>
<dbReference type="OrthoDB" id="9811902at2"/>
<dbReference type="RefSeq" id="WP_146601611.1">
    <property type="nucleotide sequence ID" value="NZ_SJPY01000007.1"/>
</dbReference>
<keyword evidence="3" id="KW-0808">Transferase</keyword>
<dbReference type="SUPFAM" id="SSF53756">
    <property type="entry name" value="UDP-Glycosyltransferase/glycogen phosphorylase"/>
    <property type="match status" value="1"/>
</dbReference>
<name>A0A5C6DRK7_9BACT</name>
<dbReference type="EC" id="2.4.1.301" evidence="3"/>
<organism evidence="3 4">
    <name type="scientific">Novipirellula aureliae</name>
    <dbReference type="NCBI Taxonomy" id="2527966"/>
    <lineage>
        <taxon>Bacteria</taxon>
        <taxon>Pseudomonadati</taxon>
        <taxon>Planctomycetota</taxon>
        <taxon>Planctomycetia</taxon>
        <taxon>Pirellulales</taxon>
        <taxon>Pirellulaceae</taxon>
        <taxon>Novipirellula</taxon>
    </lineage>
</organism>
<dbReference type="Proteomes" id="UP000315471">
    <property type="component" value="Unassembled WGS sequence"/>
</dbReference>
<feature type="domain" description="Glycosyl transferase family 1" evidence="1">
    <location>
        <begin position="225"/>
        <end position="376"/>
    </location>
</feature>
<evidence type="ECO:0000259" key="1">
    <source>
        <dbReference type="Pfam" id="PF00534"/>
    </source>
</evidence>
<comment type="caution">
    <text evidence="3">The sequence shown here is derived from an EMBL/GenBank/DDBJ whole genome shotgun (WGS) entry which is preliminary data.</text>
</comment>
<dbReference type="Pfam" id="PF00534">
    <property type="entry name" value="Glycos_transf_1"/>
    <property type="match status" value="1"/>
</dbReference>
<dbReference type="PANTHER" id="PTHR45947">
    <property type="entry name" value="SULFOQUINOVOSYL TRANSFERASE SQD2"/>
    <property type="match status" value="1"/>
</dbReference>
<dbReference type="GO" id="GO:0016758">
    <property type="term" value="F:hexosyltransferase activity"/>
    <property type="evidence" value="ECO:0007669"/>
    <property type="project" value="TreeGrafter"/>
</dbReference>
<reference evidence="3 4" key="1">
    <citation type="submission" date="2019-02" db="EMBL/GenBank/DDBJ databases">
        <title>Deep-cultivation of Planctomycetes and their phenomic and genomic characterization uncovers novel biology.</title>
        <authorList>
            <person name="Wiegand S."/>
            <person name="Jogler M."/>
            <person name="Boedeker C."/>
            <person name="Pinto D."/>
            <person name="Vollmers J."/>
            <person name="Rivas-Marin E."/>
            <person name="Kohn T."/>
            <person name="Peeters S.H."/>
            <person name="Heuer A."/>
            <person name="Rast P."/>
            <person name="Oberbeckmann S."/>
            <person name="Bunk B."/>
            <person name="Jeske O."/>
            <person name="Meyerdierks A."/>
            <person name="Storesund J.E."/>
            <person name="Kallscheuer N."/>
            <person name="Luecker S."/>
            <person name="Lage O.M."/>
            <person name="Pohl T."/>
            <person name="Merkel B.J."/>
            <person name="Hornburger P."/>
            <person name="Mueller R.-W."/>
            <person name="Bruemmer F."/>
            <person name="Labrenz M."/>
            <person name="Spormann A.M."/>
            <person name="Op Den Camp H."/>
            <person name="Overmann J."/>
            <person name="Amann R."/>
            <person name="Jetten M.S.M."/>
            <person name="Mascher T."/>
            <person name="Medema M.H."/>
            <person name="Devos D.P."/>
            <person name="Kaster A.-K."/>
            <person name="Ovreas L."/>
            <person name="Rohde M."/>
            <person name="Galperin M.Y."/>
            <person name="Jogler C."/>
        </authorList>
    </citation>
    <scope>NUCLEOTIDE SEQUENCE [LARGE SCALE GENOMIC DNA]</scope>
    <source>
        <strain evidence="3 4">Q31b</strain>
    </source>
</reference>
<evidence type="ECO:0000313" key="3">
    <source>
        <dbReference type="EMBL" id="TWU37646.1"/>
    </source>
</evidence>